<reference evidence="5 6" key="1">
    <citation type="submission" date="2021-06" db="EMBL/GenBank/DDBJ databases">
        <authorList>
            <person name="Palmer J.M."/>
        </authorList>
    </citation>
    <scope>NUCLEOTIDE SEQUENCE [LARGE SCALE GENOMIC DNA]</scope>
    <source>
        <strain evidence="5 6">GA_2019</strain>
        <tissue evidence="5">Muscle</tissue>
    </source>
</reference>
<evidence type="ECO:0000256" key="3">
    <source>
        <dbReference type="ARBA" id="ARBA00023157"/>
    </source>
</evidence>
<dbReference type="PANTHER" id="PTHR11219:SF9">
    <property type="entry name" value="TENEURIN-4"/>
    <property type="match status" value="1"/>
</dbReference>
<evidence type="ECO:0000313" key="5">
    <source>
        <dbReference type="EMBL" id="MEQ2181721.1"/>
    </source>
</evidence>
<name>A0ABV0PE17_9TELE</name>
<organism evidence="5 6">
    <name type="scientific">Goodea atripinnis</name>
    <dbReference type="NCBI Taxonomy" id="208336"/>
    <lineage>
        <taxon>Eukaryota</taxon>
        <taxon>Metazoa</taxon>
        <taxon>Chordata</taxon>
        <taxon>Craniata</taxon>
        <taxon>Vertebrata</taxon>
        <taxon>Euteleostomi</taxon>
        <taxon>Actinopterygii</taxon>
        <taxon>Neopterygii</taxon>
        <taxon>Teleostei</taxon>
        <taxon>Neoteleostei</taxon>
        <taxon>Acanthomorphata</taxon>
        <taxon>Ovalentaria</taxon>
        <taxon>Atherinomorphae</taxon>
        <taxon>Cyprinodontiformes</taxon>
        <taxon>Goodeidae</taxon>
        <taxon>Goodea</taxon>
    </lineage>
</organism>
<dbReference type="PANTHER" id="PTHR11219">
    <property type="entry name" value="TENEURIN AND N-ACETYLGLUCOSAMINE-1-PHOSPHODIESTER ALPHA-N-ACETYLGLUCOSAMINIDASE"/>
    <property type="match status" value="1"/>
</dbReference>
<keyword evidence="1" id="KW-0245">EGF-like domain</keyword>
<accession>A0ABV0PE17</accession>
<evidence type="ECO:0000259" key="4">
    <source>
        <dbReference type="Pfam" id="PF25020"/>
    </source>
</evidence>
<gene>
    <name evidence="5" type="primary">TENM4_3</name>
    <name evidence="5" type="ORF">GOODEAATRI_014435</name>
</gene>
<dbReference type="InterPro" id="IPR056820">
    <property type="entry name" value="TEN_TTR-like"/>
</dbReference>
<evidence type="ECO:0000256" key="2">
    <source>
        <dbReference type="ARBA" id="ARBA00022737"/>
    </source>
</evidence>
<dbReference type="Proteomes" id="UP001476798">
    <property type="component" value="Unassembled WGS sequence"/>
</dbReference>
<dbReference type="EMBL" id="JAHRIO010070984">
    <property type="protein sequence ID" value="MEQ2181721.1"/>
    <property type="molecule type" value="Genomic_DNA"/>
</dbReference>
<proteinExistence type="predicted"/>
<keyword evidence="2" id="KW-0677">Repeat</keyword>
<keyword evidence="3" id="KW-1015">Disulfide bond</keyword>
<dbReference type="Pfam" id="PF25020">
    <property type="entry name" value="TTR_TEN1-4"/>
    <property type="match status" value="1"/>
</dbReference>
<keyword evidence="6" id="KW-1185">Reference proteome</keyword>
<protein>
    <submittedName>
        <fullName evidence="5">Teneurin-4</fullName>
    </submittedName>
</protein>
<sequence length="103" mass="11476">IALHFERAPFITQEHTLWLPWGRFFVMDTIVMRHEENDIPSCDLSSFSRPVPVVSPAPLTAFAGSCSERGTVVPEIQVIFRLPPSSLPCRKNLSGSLLEITLA</sequence>
<evidence type="ECO:0000256" key="1">
    <source>
        <dbReference type="ARBA" id="ARBA00022536"/>
    </source>
</evidence>
<feature type="non-terminal residue" evidence="5">
    <location>
        <position position="1"/>
    </location>
</feature>
<dbReference type="InterPro" id="IPR051216">
    <property type="entry name" value="Teneurin"/>
</dbReference>
<feature type="domain" description="Teneurin TTR-like" evidence="4">
    <location>
        <begin position="1"/>
        <end position="32"/>
    </location>
</feature>
<evidence type="ECO:0000313" key="6">
    <source>
        <dbReference type="Proteomes" id="UP001476798"/>
    </source>
</evidence>
<comment type="caution">
    <text evidence="5">The sequence shown here is derived from an EMBL/GenBank/DDBJ whole genome shotgun (WGS) entry which is preliminary data.</text>
</comment>